<dbReference type="InterPro" id="IPR017896">
    <property type="entry name" value="4Fe4S_Fe-S-bd"/>
</dbReference>
<keyword evidence="5" id="KW-0408">Iron</keyword>
<dbReference type="GO" id="GO:0051539">
    <property type="term" value="F:4 iron, 4 sulfur cluster binding"/>
    <property type="evidence" value="ECO:0007669"/>
    <property type="project" value="UniProtKB-KW"/>
</dbReference>
<dbReference type="InterPro" id="IPR017900">
    <property type="entry name" value="4Fe4S_Fe_S_CS"/>
</dbReference>
<dbReference type="Gene3D" id="1.10.1060.10">
    <property type="entry name" value="Alpha-helical ferredoxin"/>
    <property type="match status" value="1"/>
</dbReference>
<dbReference type="PROSITE" id="PS51379">
    <property type="entry name" value="4FE4S_FER_2"/>
    <property type="match status" value="2"/>
</dbReference>
<dbReference type="OrthoDB" id="42878at2157"/>
<protein>
    <submittedName>
        <fullName evidence="8">4Fe-4S ferredoxin, iron-sulfur binding domain protein</fullName>
    </submittedName>
</protein>
<organism evidence="8 9">
    <name type="scientific">Pyrobaculum calidifontis (strain DSM 21063 / JCM 11548 / VA1)</name>
    <dbReference type="NCBI Taxonomy" id="410359"/>
    <lineage>
        <taxon>Archaea</taxon>
        <taxon>Thermoproteota</taxon>
        <taxon>Thermoprotei</taxon>
        <taxon>Thermoproteales</taxon>
        <taxon>Thermoproteaceae</taxon>
        <taxon>Pyrobaculum</taxon>
    </lineage>
</organism>
<dbReference type="RefSeq" id="WP_011850253.1">
    <property type="nucleotide sequence ID" value="NC_009073.1"/>
</dbReference>
<dbReference type="KEGG" id="pcl:Pcal_1577"/>
<keyword evidence="3" id="KW-0479">Metal-binding</keyword>
<evidence type="ECO:0000313" key="9">
    <source>
        <dbReference type="Proteomes" id="UP000001431"/>
    </source>
</evidence>
<dbReference type="AlphaFoldDB" id="A3MWH8"/>
<evidence type="ECO:0000256" key="6">
    <source>
        <dbReference type="ARBA" id="ARBA00023014"/>
    </source>
</evidence>
<dbReference type="HOGENOM" id="CLU_023081_6_0_2"/>
<dbReference type="Proteomes" id="UP000001431">
    <property type="component" value="Chromosome"/>
</dbReference>
<gene>
    <name evidence="8" type="ordered locus">Pcal_1577</name>
</gene>
<keyword evidence="1" id="KW-0813">Transport</keyword>
<dbReference type="GeneID" id="4909921"/>
<evidence type="ECO:0000256" key="5">
    <source>
        <dbReference type="ARBA" id="ARBA00023004"/>
    </source>
</evidence>
<accession>A3MWH8</accession>
<dbReference type="Pfam" id="PF02754">
    <property type="entry name" value="CCG"/>
    <property type="match status" value="1"/>
</dbReference>
<proteinExistence type="predicted"/>
<evidence type="ECO:0000256" key="1">
    <source>
        <dbReference type="ARBA" id="ARBA00022448"/>
    </source>
</evidence>
<name>A3MWH8_PYRCJ</name>
<dbReference type="PANTHER" id="PTHR43551">
    <property type="entry name" value="FUMARATE REDUCTASE IRON-SULFUR SUBUNIT"/>
    <property type="match status" value="1"/>
</dbReference>
<dbReference type="SUPFAM" id="SSF46548">
    <property type="entry name" value="alpha-helical ferredoxin"/>
    <property type="match status" value="1"/>
</dbReference>
<sequence>MTVAVRIPVLTAPEIHYLEACIGCAACAPSCPYFYVSEEYSPVDKAEAARRILRTKYTFAGRILGPLVGAKRPSEKDLDRLLDIAYRCTGCGSCYETCTVGIYSGGLVFRLREMLTSVNRAPALLQKLSEVEASGGYYEALKEKLQKLVNEAGRLGVKVGAKAEVLLMVTGADLLVGFETVVNALKVLRRLGVDVAIPERPLGIRPPVGYLIGDTSSTRKVLEDIVGYIERIAPKTVALLDGSHVYKYLRFEASAILGKKPSFEVKHIVELLYDYAKAGVLKLGKVEEKVTWHDPCYLSRWGGVREEPRALLVSAAELVEAPKRYGEVSCTGGGGGVAMLHGKQFEIYNSITGVDPSQQGEFLRKLNTDFEKAVSRRINELKVTGAKTVVTACWDCIYSINTGAQLGGVELRAVHIVDFIAKALGIS</sequence>
<dbReference type="InterPro" id="IPR009051">
    <property type="entry name" value="Helical_ferredxn"/>
</dbReference>
<keyword evidence="9" id="KW-1185">Reference proteome</keyword>
<evidence type="ECO:0000256" key="2">
    <source>
        <dbReference type="ARBA" id="ARBA00022485"/>
    </source>
</evidence>
<dbReference type="STRING" id="410359.Pcal_1577"/>
<dbReference type="eggNOG" id="arCOG00333">
    <property type="taxonomic scope" value="Archaea"/>
</dbReference>
<dbReference type="EMBL" id="CP000561">
    <property type="protein sequence ID" value="ABO08995.1"/>
    <property type="molecule type" value="Genomic_DNA"/>
</dbReference>
<evidence type="ECO:0000256" key="3">
    <source>
        <dbReference type="ARBA" id="ARBA00022723"/>
    </source>
</evidence>
<feature type="domain" description="4Fe-4S ferredoxin-type" evidence="7">
    <location>
        <begin position="11"/>
        <end position="41"/>
    </location>
</feature>
<dbReference type="GO" id="GO:0046872">
    <property type="term" value="F:metal ion binding"/>
    <property type="evidence" value="ECO:0007669"/>
    <property type="project" value="UniProtKB-KW"/>
</dbReference>
<reference evidence="8" key="1">
    <citation type="submission" date="2007-02" db="EMBL/GenBank/DDBJ databases">
        <title>Complete sequence of Pyrobaculum calidifontis JCM 11548.</title>
        <authorList>
            <consortium name="US DOE Joint Genome Institute"/>
            <person name="Copeland A."/>
            <person name="Lucas S."/>
            <person name="Lapidus A."/>
            <person name="Barry K."/>
            <person name="Glavina del Rio T."/>
            <person name="Dalin E."/>
            <person name="Tice H."/>
            <person name="Pitluck S."/>
            <person name="Chain P."/>
            <person name="Malfatti S."/>
            <person name="Shin M."/>
            <person name="Vergez L."/>
            <person name="Schmutz J."/>
            <person name="Larimer F."/>
            <person name="Land M."/>
            <person name="Hauser L."/>
            <person name="Kyrpides N."/>
            <person name="Mikhailova N."/>
            <person name="Cozen A.E."/>
            <person name="Fitz-Gibbon S.T."/>
            <person name="House C.H."/>
            <person name="Saltikov C."/>
            <person name="Lowe T.M."/>
            <person name="Richardson P."/>
        </authorList>
    </citation>
    <scope>NUCLEOTIDE SEQUENCE [LARGE SCALE GENOMIC DNA]</scope>
    <source>
        <strain evidence="8">JCM 11548</strain>
    </source>
</reference>
<feature type="domain" description="4Fe-4S ferredoxin-type" evidence="7">
    <location>
        <begin position="78"/>
        <end position="108"/>
    </location>
</feature>
<dbReference type="PROSITE" id="PS00198">
    <property type="entry name" value="4FE4S_FER_1"/>
    <property type="match status" value="1"/>
</dbReference>
<dbReference type="GO" id="GO:0016491">
    <property type="term" value="F:oxidoreductase activity"/>
    <property type="evidence" value="ECO:0007669"/>
    <property type="project" value="UniProtKB-ARBA"/>
</dbReference>
<evidence type="ECO:0000259" key="7">
    <source>
        <dbReference type="PROSITE" id="PS51379"/>
    </source>
</evidence>
<keyword evidence="2" id="KW-0004">4Fe-4S</keyword>
<dbReference type="Pfam" id="PF13183">
    <property type="entry name" value="Fer4_8"/>
    <property type="match status" value="1"/>
</dbReference>
<keyword evidence="4" id="KW-0249">Electron transport</keyword>
<evidence type="ECO:0000256" key="4">
    <source>
        <dbReference type="ARBA" id="ARBA00022982"/>
    </source>
</evidence>
<keyword evidence="6" id="KW-0411">Iron-sulfur</keyword>
<dbReference type="PANTHER" id="PTHR43551:SF1">
    <property type="entry name" value="HETERODISULFIDE REDUCTASE"/>
    <property type="match status" value="1"/>
</dbReference>
<dbReference type="InterPro" id="IPR004017">
    <property type="entry name" value="Cys_rich_dom"/>
</dbReference>
<evidence type="ECO:0000313" key="8">
    <source>
        <dbReference type="EMBL" id="ABO08995.1"/>
    </source>
</evidence>